<accession>A0A9X0ACD4</accession>
<gene>
    <name evidence="1" type="ORF">OCU04_010510</name>
</gene>
<evidence type="ECO:0000313" key="2">
    <source>
        <dbReference type="Proteomes" id="UP001152300"/>
    </source>
</evidence>
<proteinExistence type="predicted"/>
<sequence>MTARKIEIYLISIKGLLKSTISSQLSKLSRYNIKNHEVTKSSLQKPEIIKLTHHIYTPHHHEVSPSNNTLLRICNRPTNHYTSQTQIMKEDQNGAPTTPITNILVKIGLMKEEPVHATCVGEFEFCSPMNGIICCDHRICTYCRGDAGGRTICHNNQCTG</sequence>
<protein>
    <submittedName>
        <fullName evidence="1">Uncharacterized protein</fullName>
    </submittedName>
</protein>
<name>A0A9X0ACD4_9HELO</name>
<evidence type="ECO:0000313" key="1">
    <source>
        <dbReference type="EMBL" id="KAJ8060162.1"/>
    </source>
</evidence>
<dbReference type="AlphaFoldDB" id="A0A9X0ACD4"/>
<comment type="caution">
    <text evidence="1">The sequence shown here is derived from an EMBL/GenBank/DDBJ whole genome shotgun (WGS) entry which is preliminary data.</text>
</comment>
<organism evidence="1 2">
    <name type="scientific">Sclerotinia nivalis</name>
    <dbReference type="NCBI Taxonomy" id="352851"/>
    <lineage>
        <taxon>Eukaryota</taxon>
        <taxon>Fungi</taxon>
        <taxon>Dikarya</taxon>
        <taxon>Ascomycota</taxon>
        <taxon>Pezizomycotina</taxon>
        <taxon>Leotiomycetes</taxon>
        <taxon>Helotiales</taxon>
        <taxon>Sclerotiniaceae</taxon>
        <taxon>Sclerotinia</taxon>
    </lineage>
</organism>
<dbReference type="Proteomes" id="UP001152300">
    <property type="component" value="Unassembled WGS sequence"/>
</dbReference>
<reference evidence="1" key="1">
    <citation type="submission" date="2022-11" db="EMBL/GenBank/DDBJ databases">
        <title>Genome Resource of Sclerotinia nivalis Strain SnTB1, a Plant Pathogen Isolated from American Ginseng.</title>
        <authorList>
            <person name="Fan S."/>
        </authorList>
    </citation>
    <scope>NUCLEOTIDE SEQUENCE</scope>
    <source>
        <strain evidence="1">SnTB1</strain>
    </source>
</reference>
<keyword evidence="2" id="KW-1185">Reference proteome</keyword>
<dbReference type="EMBL" id="JAPEIS010000013">
    <property type="protein sequence ID" value="KAJ8060162.1"/>
    <property type="molecule type" value="Genomic_DNA"/>
</dbReference>